<accession>A0A486XUN7</accession>
<organism evidence="1">
    <name type="scientific">Rheinheimera sp. BAL341</name>
    <dbReference type="NCBI Taxonomy" id="1708203"/>
    <lineage>
        <taxon>Bacteria</taxon>
        <taxon>Pseudomonadati</taxon>
        <taxon>Pseudomonadota</taxon>
        <taxon>Gammaproteobacteria</taxon>
        <taxon>Chromatiales</taxon>
        <taxon>Chromatiaceae</taxon>
        <taxon>Rheinheimera</taxon>
    </lineage>
</organism>
<name>A0A486XUN7_9GAMM</name>
<dbReference type="EMBL" id="CAAJGR010000023">
    <property type="protein sequence ID" value="VHO06185.1"/>
    <property type="molecule type" value="Genomic_DNA"/>
</dbReference>
<proteinExistence type="predicted"/>
<dbReference type="AlphaFoldDB" id="A0A486XUN7"/>
<reference evidence="1" key="1">
    <citation type="submission" date="2019-04" db="EMBL/GenBank/DDBJ databases">
        <authorList>
            <person name="Brambilla D."/>
        </authorList>
    </citation>
    <scope>NUCLEOTIDE SEQUENCE</scope>
    <source>
        <strain evidence="1">BAL1</strain>
    </source>
</reference>
<sequence>MLNDVSGIGQASGSASAESGVALFGAASVAKPGFCLSPHSTMPRHSPASTKASTLPLNKCPWMVCLAQPS</sequence>
<protein>
    <submittedName>
        <fullName evidence="1">Uncharacterized protein</fullName>
    </submittedName>
</protein>
<gene>
    <name evidence="1" type="ORF">BAL341_3223</name>
</gene>
<evidence type="ECO:0000313" key="1">
    <source>
        <dbReference type="EMBL" id="VHO06185.1"/>
    </source>
</evidence>